<dbReference type="InterPro" id="IPR013187">
    <property type="entry name" value="F-box-assoc_dom_typ3"/>
</dbReference>
<evidence type="ECO:0000256" key="1">
    <source>
        <dbReference type="SAM" id="MobiDB-lite"/>
    </source>
</evidence>
<evidence type="ECO:0000313" key="4">
    <source>
        <dbReference type="Proteomes" id="UP000682877"/>
    </source>
</evidence>
<feature type="domain" description="F-box associated beta-propeller type 3" evidence="2">
    <location>
        <begin position="525"/>
        <end position="665"/>
    </location>
</feature>
<dbReference type="Pfam" id="PF13450">
    <property type="entry name" value="NAD_binding_8"/>
    <property type="match status" value="1"/>
</dbReference>
<protein>
    <recommendedName>
        <fullName evidence="2">F-box associated beta-propeller type 3 domain-containing protein</fullName>
    </recommendedName>
</protein>
<feature type="region of interest" description="Disordered" evidence="1">
    <location>
        <begin position="40"/>
        <end position="69"/>
    </location>
</feature>
<dbReference type="EMBL" id="LR999453">
    <property type="protein sequence ID" value="CAE5966116.1"/>
    <property type="molecule type" value="Genomic_DNA"/>
</dbReference>
<reference evidence="3" key="1">
    <citation type="submission" date="2021-01" db="EMBL/GenBank/DDBJ databases">
        <authorList>
            <person name="Bezrukov I."/>
        </authorList>
    </citation>
    <scope>NUCLEOTIDE SEQUENCE</scope>
</reference>
<dbReference type="Proteomes" id="UP000682877">
    <property type="component" value="Chromosome 3"/>
</dbReference>
<keyword evidence="4" id="KW-1185">Reference proteome</keyword>
<dbReference type="Gene3D" id="3.50.50.60">
    <property type="entry name" value="FAD/NAD(P)-binding domain"/>
    <property type="match status" value="1"/>
</dbReference>
<evidence type="ECO:0000313" key="3">
    <source>
        <dbReference type="EMBL" id="CAE5966116.1"/>
    </source>
</evidence>
<dbReference type="AlphaFoldDB" id="A0A8S1ZYK9"/>
<name>A0A8S1ZYK9_ARAAE</name>
<dbReference type="Pfam" id="PF08268">
    <property type="entry name" value="FBA_3"/>
    <property type="match status" value="1"/>
</dbReference>
<dbReference type="NCBIfam" id="TIGR01640">
    <property type="entry name" value="F_box_assoc_1"/>
    <property type="match status" value="1"/>
</dbReference>
<feature type="compositionally biased region" description="Polar residues" evidence="1">
    <location>
        <begin position="40"/>
        <end position="57"/>
    </location>
</feature>
<dbReference type="SUPFAM" id="SSF51905">
    <property type="entry name" value="FAD/NAD(P)-binding domain"/>
    <property type="match status" value="1"/>
</dbReference>
<dbReference type="PANTHER" id="PTHR16128:SF8">
    <property type="entry name" value="EXPRESSED PROTEIN"/>
    <property type="match status" value="1"/>
</dbReference>
<accession>A0A8S1ZYK9</accession>
<sequence length="675" mass="73460">MATSLMSLSSSFLQPLKLKTLAKPRNTHLSTTRKIITTCDSQKNTGKSNPSSRNPNFQKRRNSSKYGTSRRSILKKSFLQEQVTFTARISDDPHVAIIGGGMAGLICALNLEARGVQSTVFDTGIHGLGGRLGTRIIEPQGLIFDHAAQFFTADDARFIKLVDGWLEKGLVREWKGAVGELEIGGSFSQFPSSSPPRYIAANGMRSLADSLLLESQMVNLVRPCWISKLEPLNGMWHLSENGTPRGQFDVIVIAHNGKCANRLLSASGLPLVAKQMKKLDLSSIWALLAAFDDPLPTVNFEGAFVKGVESLSWMGNNSAKLGNGRNPHCWTFFSTAAYGKQNKVPQENIPTVTTEKVKAGMLQGVEIALGLPEGSLPKPVYTRLQLWGAALPKNTPAVPCIFDPQGRAGICGDWLLGSNLESAALSGAALGNHIAEFLQNGEANPEEFAIGLHDRLSPLDGHDIGQFPGLTSVGEKEEANAYQLLVSYTLNWDLRYSFSPPIGGLIFGQNNTKAMIGNPSTASFNDKRSLMSFDLNSEDFNVAKLPEDYTLQQFGNLVDHSGKIAIVSQAYSGPMDLWVLEDASKEEWSKVAAIVPSITDIAGNVQRLIFRGILPTGEIILALLPTPKPPFFFLCYDPKEKNARKVVIEGIGEDYAAVNVFFDHVESHMVLSKVS</sequence>
<evidence type="ECO:0000259" key="2">
    <source>
        <dbReference type="Pfam" id="PF08268"/>
    </source>
</evidence>
<gene>
    <name evidence="3" type="ORF">AARE701A_LOCUS6328</name>
</gene>
<proteinExistence type="predicted"/>
<dbReference type="PANTHER" id="PTHR16128">
    <property type="entry name" value="FAD/NAD(P)-BINDING OXIDOREDUCTASE FAMILY PROTEIN"/>
    <property type="match status" value="1"/>
</dbReference>
<dbReference type="InterPro" id="IPR036188">
    <property type="entry name" value="FAD/NAD-bd_sf"/>
</dbReference>
<organism evidence="3 4">
    <name type="scientific">Arabidopsis arenosa</name>
    <name type="common">Sand rock-cress</name>
    <name type="synonym">Cardaminopsis arenosa</name>
    <dbReference type="NCBI Taxonomy" id="38785"/>
    <lineage>
        <taxon>Eukaryota</taxon>
        <taxon>Viridiplantae</taxon>
        <taxon>Streptophyta</taxon>
        <taxon>Embryophyta</taxon>
        <taxon>Tracheophyta</taxon>
        <taxon>Spermatophyta</taxon>
        <taxon>Magnoliopsida</taxon>
        <taxon>eudicotyledons</taxon>
        <taxon>Gunneridae</taxon>
        <taxon>Pentapetalae</taxon>
        <taxon>rosids</taxon>
        <taxon>malvids</taxon>
        <taxon>Brassicales</taxon>
        <taxon>Brassicaceae</taxon>
        <taxon>Camelineae</taxon>
        <taxon>Arabidopsis</taxon>
    </lineage>
</organism>
<dbReference type="Gene3D" id="3.90.660.10">
    <property type="match status" value="1"/>
</dbReference>
<dbReference type="InterPro" id="IPR017451">
    <property type="entry name" value="F-box-assoc_interact_dom"/>
</dbReference>